<accession>E8QYQ4</accession>
<dbReference type="GO" id="GO:0005524">
    <property type="term" value="F:ATP binding"/>
    <property type="evidence" value="ECO:0007669"/>
    <property type="project" value="UniProtKB-UniRule"/>
</dbReference>
<reference evidence="9 10" key="2">
    <citation type="journal article" date="2011" name="Stand. Genomic Sci.">
        <title>Complete genome sequence of Isosphaera pallida type strain (IS1B).</title>
        <authorList>
            <consortium name="US DOE Joint Genome Institute (JGI-PGF)"/>
            <person name="Goker M."/>
            <person name="Cleland D."/>
            <person name="Saunders E."/>
            <person name="Lapidus A."/>
            <person name="Nolan M."/>
            <person name="Lucas S."/>
            <person name="Hammon N."/>
            <person name="Deshpande S."/>
            <person name="Cheng J.F."/>
            <person name="Tapia R."/>
            <person name="Han C."/>
            <person name="Goodwin L."/>
            <person name="Pitluck S."/>
            <person name="Liolios K."/>
            <person name="Pagani I."/>
            <person name="Ivanova N."/>
            <person name="Mavromatis K."/>
            <person name="Pati A."/>
            <person name="Chen A."/>
            <person name="Palaniappan K."/>
            <person name="Land M."/>
            <person name="Hauser L."/>
            <person name="Chang Y.J."/>
            <person name="Jeffries C.D."/>
            <person name="Detter J.C."/>
            <person name="Beck B."/>
            <person name="Woyke T."/>
            <person name="Bristow J."/>
            <person name="Eisen J.A."/>
            <person name="Markowitz V."/>
            <person name="Hugenholtz P."/>
            <person name="Kyrpides N.C."/>
            <person name="Klenk H.P."/>
        </authorList>
    </citation>
    <scope>NUCLEOTIDE SEQUENCE [LARGE SCALE GENOMIC DNA]</scope>
    <source>
        <strain evidence="10">ATCC 43644 / DSM 9630 / IS1B</strain>
    </source>
</reference>
<feature type="region of interest" description="Disordered" evidence="6">
    <location>
        <begin position="105"/>
        <end position="128"/>
    </location>
</feature>
<dbReference type="PANTHER" id="PTHR43289">
    <property type="entry name" value="MITOGEN-ACTIVATED PROTEIN KINASE KINASE KINASE 20-RELATED"/>
    <property type="match status" value="1"/>
</dbReference>
<dbReference type="HOGENOM" id="CLU_034631_0_0_0"/>
<feature type="domain" description="Protein kinase" evidence="8">
    <location>
        <begin position="187"/>
        <end position="464"/>
    </location>
</feature>
<dbReference type="Proteomes" id="UP000008631">
    <property type="component" value="Chromosome"/>
</dbReference>
<evidence type="ECO:0000256" key="3">
    <source>
        <dbReference type="ARBA" id="ARBA00022777"/>
    </source>
</evidence>
<keyword evidence="1" id="KW-0808">Transferase</keyword>
<evidence type="ECO:0000256" key="2">
    <source>
        <dbReference type="ARBA" id="ARBA00022741"/>
    </source>
</evidence>
<protein>
    <submittedName>
        <fullName evidence="9">Serine/threonine protein kinase with FHA domain protein</fullName>
    </submittedName>
</protein>
<dbReference type="eggNOG" id="COG0515">
    <property type="taxonomic scope" value="Bacteria"/>
</dbReference>
<dbReference type="STRING" id="575540.Isop_0435"/>
<dbReference type="InterPro" id="IPR011009">
    <property type="entry name" value="Kinase-like_dom_sf"/>
</dbReference>
<dbReference type="Pfam" id="PF00498">
    <property type="entry name" value="FHA"/>
    <property type="match status" value="1"/>
</dbReference>
<dbReference type="InterPro" id="IPR008271">
    <property type="entry name" value="Ser/Thr_kinase_AS"/>
</dbReference>
<reference key="1">
    <citation type="submission" date="2010-11" db="EMBL/GenBank/DDBJ databases">
        <title>The complete sequence of chromosome of Isophaera pallida ATCC 43644.</title>
        <authorList>
            <consortium name="US DOE Joint Genome Institute (JGI-PGF)"/>
            <person name="Lucas S."/>
            <person name="Copeland A."/>
            <person name="Lapidus A."/>
            <person name="Bruce D."/>
            <person name="Goodwin L."/>
            <person name="Pitluck S."/>
            <person name="Kyrpides N."/>
            <person name="Mavromatis K."/>
            <person name="Pagani I."/>
            <person name="Ivanova N."/>
            <person name="Saunders E."/>
            <person name="Brettin T."/>
            <person name="Detter J.C."/>
            <person name="Han C."/>
            <person name="Tapia R."/>
            <person name="Land M."/>
            <person name="Hauser L."/>
            <person name="Markowitz V."/>
            <person name="Cheng J.-F."/>
            <person name="Hugenholtz P."/>
            <person name="Woyke T."/>
            <person name="Wu D."/>
            <person name="Eisen J.A."/>
        </authorList>
    </citation>
    <scope>NUCLEOTIDE SEQUENCE</scope>
    <source>
        <strain>ATCC 43644</strain>
    </source>
</reference>
<dbReference type="InterPro" id="IPR017441">
    <property type="entry name" value="Protein_kinase_ATP_BS"/>
</dbReference>
<keyword evidence="4 5" id="KW-0067">ATP-binding</keyword>
<dbReference type="SUPFAM" id="SSF56112">
    <property type="entry name" value="Protein kinase-like (PK-like)"/>
    <property type="match status" value="1"/>
</dbReference>
<dbReference type="AlphaFoldDB" id="E8QYQ4"/>
<dbReference type="PANTHER" id="PTHR43289:SF6">
    <property type="entry name" value="SERINE_THREONINE-PROTEIN KINASE NEKL-3"/>
    <property type="match status" value="1"/>
</dbReference>
<keyword evidence="10" id="KW-1185">Reference proteome</keyword>
<dbReference type="InterPro" id="IPR000253">
    <property type="entry name" value="FHA_dom"/>
</dbReference>
<dbReference type="InParanoid" id="E8QYQ4"/>
<evidence type="ECO:0000256" key="4">
    <source>
        <dbReference type="ARBA" id="ARBA00022840"/>
    </source>
</evidence>
<dbReference type="SMART" id="SM00240">
    <property type="entry name" value="FHA"/>
    <property type="match status" value="1"/>
</dbReference>
<dbReference type="PROSITE" id="PS00107">
    <property type="entry name" value="PROTEIN_KINASE_ATP"/>
    <property type="match status" value="1"/>
</dbReference>
<keyword evidence="3 9" id="KW-0418">Kinase</keyword>
<name>E8QYQ4_ISOPI</name>
<proteinExistence type="predicted"/>
<evidence type="ECO:0000256" key="1">
    <source>
        <dbReference type="ARBA" id="ARBA00022679"/>
    </source>
</evidence>
<dbReference type="CDD" id="cd14014">
    <property type="entry name" value="STKc_PknB_like"/>
    <property type="match status" value="1"/>
</dbReference>
<organism evidence="9 10">
    <name type="scientific">Isosphaera pallida (strain ATCC 43644 / DSM 9630 / IS1B)</name>
    <dbReference type="NCBI Taxonomy" id="575540"/>
    <lineage>
        <taxon>Bacteria</taxon>
        <taxon>Pseudomonadati</taxon>
        <taxon>Planctomycetota</taxon>
        <taxon>Planctomycetia</taxon>
        <taxon>Isosphaerales</taxon>
        <taxon>Isosphaeraceae</taxon>
        <taxon>Isosphaera</taxon>
    </lineage>
</organism>
<dbReference type="Gene3D" id="3.30.200.20">
    <property type="entry name" value="Phosphorylase Kinase, domain 1"/>
    <property type="match status" value="1"/>
</dbReference>
<dbReference type="Pfam" id="PF00069">
    <property type="entry name" value="Pkinase"/>
    <property type="match status" value="1"/>
</dbReference>
<dbReference type="EMBL" id="CP002353">
    <property type="protein sequence ID" value="ADV61030.1"/>
    <property type="molecule type" value="Genomic_DNA"/>
</dbReference>
<evidence type="ECO:0000313" key="10">
    <source>
        <dbReference type="Proteomes" id="UP000008631"/>
    </source>
</evidence>
<dbReference type="Gene3D" id="1.10.510.10">
    <property type="entry name" value="Transferase(Phosphotransferase) domain 1"/>
    <property type="match status" value="1"/>
</dbReference>
<evidence type="ECO:0000256" key="5">
    <source>
        <dbReference type="PROSITE-ProRule" id="PRU10141"/>
    </source>
</evidence>
<dbReference type="GO" id="GO:0004674">
    <property type="term" value="F:protein serine/threonine kinase activity"/>
    <property type="evidence" value="ECO:0007669"/>
    <property type="project" value="UniProtKB-KW"/>
</dbReference>
<sequence length="466" mass="50316">MINPGELFVVGRSRFAQCPIPEDQVLSRDHFLLEVRDQRCVLRDLGSTNGTFVNAARVTEVQLEAGDVIAAGASRFTLDWVCGDPPDDATSTATLSPPARAELLSSRTTAEWSTTRAPIGESPSSQTGELVESRVRCLGCGRRAPAGLNVAGGSPSQPGPGGNESITWLCEACRGKAAESPQPIPGYTLLRQLGRGGMGVVHLARHEPTGRAVALKLIVPEVAATRSAVDRFNREVSVLRKLKHPHIVELFDHGVSRGQIWFAMEYVAGPNLDELVRRHPGPYPVGRACRVALQVLKALDHAHALGIVHRDVKPENILIGPGPEGVDRPRAPRVAKLTDFGLAKSYRGLGLSGGLTFSGELRGTLPFLPPEQVTDFRSVLPSGDLYALAATLYHLLAGRPPRDLPEDGGELMRALLEEPTIPLRRFRPDAPPGLEEVLRVSLAPNPADRFPTARAFRHALKPFAHD</sequence>
<gene>
    <name evidence="9" type="ordered locus">Isop_0435</name>
</gene>
<dbReference type="PROSITE" id="PS50011">
    <property type="entry name" value="PROTEIN_KINASE_DOM"/>
    <property type="match status" value="1"/>
</dbReference>
<feature type="binding site" evidence="5">
    <location>
        <position position="216"/>
    </location>
    <ligand>
        <name>ATP</name>
        <dbReference type="ChEBI" id="CHEBI:30616"/>
    </ligand>
</feature>
<evidence type="ECO:0000313" key="9">
    <source>
        <dbReference type="EMBL" id="ADV61030.1"/>
    </source>
</evidence>
<dbReference type="SMART" id="SM00220">
    <property type="entry name" value="S_TKc"/>
    <property type="match status" value="1"/>
</dbReference>
<evidence type="ECO:0000259" key="8">
    <source>
        <dbReference type="PROSITE" id="PS50011"/>
    </source>
</evidence>
<dbReference type="eggNOG" id="COG1716">
    <property type="taxonomic scope" value="Bacteria"/>
</dbReference>
<dbReference type="PROSITE" id="PS00108">
    <property type="entry name" value="PROTEIN_KINASE_ST"/>
    <property type="match status" value="1"/>
</dbReference>
<keyword evidence="9" id="KW-0723">Serine/threonine-protein kinase</keyword>
<dbReference type="Gene3D" id="2.60.200.20">
    <property type="match status" value="1"/>
</dbReference>
<dbReference type="InterPro" id="IPR008984">
    <property type="entry name" value="SMAD_FHA_dom_sf"/>
</dbReference>
<dbReference type="KEGG" id="ipa:Isop_0435"/>
<dbReference type="PROSITE" id="PS50006">
    <property type="entry name" value="FHA_DOMAIN"/>
    <property type="match status" value="1"/>
</dbReference>
<dbReference type="SUPFAM" id="SSF49879">
    <property type="entry name" value="SMAD/FHA domain"/>
    <property type="match status" value="1"/>
</dbReference>
<evidence type="ECO:0000259" key="7">
    <source>
        <dbReference type="PROSITE" id="PS50006"/>
    </source>
</evidence>
<evidence type="ECO:0000256" key="6">
    <source>
        <dbReference type="SAM" id="MobiDB-lite"/>
    </source>
</evidence>
<dbReference type="CDD" id="cd00060">
    <property type="entry name" value="FHA"/>
    <property type="match status" value="1"/>
</dbReference>
<keyword evidence="2 5" id="KW-0547">Nucleotide-binding</keyword>
<dbReference type="InterPro" id="IPR000719">
    <property type="entry name" value="Prot_kinase_dom"/>
</dbReference>
<feature type="domain" description="FHA" evidence="7">
    <location>
        <begin position="8"/>
        <end position="58"/>
    </location>
</feature>